<dbReference type="Gene3D" id="1.20.90.10">
    <property type="entry name" value="Phospholipase A2 domain"/>
    <property type="match status" value="1"/>
</dbReference>
<sequence length="220" mass="24796">MRLFASGSILSSFVASQMAFSPEPRKYNQLVSMIKAVFPEFDEKTYFNYGCNGQMNAPEVANPLAHSGFGAPVDELDKIFKEYRACGKCLREEIGEDCLADNTRYNWSLSEEGELVSANPVGTCRRNVFECDKRLAIRLAQGGTAIYDVKYDFFFTTIGFDFKDDFWCHPSDEVIEAREPACCQPESKDTAFMRYNKLAKQCCADGSIQKTCPEGENISY</sequence>
<keyword evidence="3" id="KW-1185">Reference proteome</keyword>
<feature type="domain" description="Phospholipase A2-like central" evidence="1">
    <location>
        <begin position="26"/>
        <end position="156"/>
    </location>
</feature>
<dbReference type="InterPro" id="IPR016090">
    <property type="entry name" value="PLA2-like_dom"/>
</dbReference>
<protein>
    <submittedName>
        <fullName evidence="2">Oidioi.mRNA.OKI2018_I69.chr1.g3594.t1.cds</fullName>
    </submittedName>
</protein>
<evidence type="ECO:0000313" key="3">
    <source>
        <dbReference type="Proteomes" id="UP001158576"/>
    </source>
</evidence>
<dbReference type="SUPFAM" id="SSF48619">
    <property type="entry name" value="Phospholipase A2, PLA2"/>
    <property type="match status" value="1"/>
</dbReference>
<evidence type="ECO:0000313" key="2">
    <source>
        <dbReference type="EMBL" id="CAG5108008.1"/>
    </source>
</evidence>
<name>A0ABN7T147_OIKDI</name>
<dbReference type="SMART" id="SM00085">
    <property type="entry name" value="PA2c"/>
    <property type="match status" value="1"/>
</dbReference>
<reference evidence="2 3" key="1">
    <citation type="submission" date="2021-04" db="EMBL/GenBank/DDBJ databases">
        <authorList>
            <person name="Bliznina A."/>
        </authorList>
    </citation>
    <scope>NUCLEOTIDE SEQUENCE [LARGE SCALE GENOMIC DNA]</scope>
</reference>
<proteinExistence type="predicted"/>
<evidence type="ECO:0000259" key="1">
    <source>
        <dbReference type="SMART" id="SM00085"/>
    </source>
</evidence>
<dbReference type="InterPro" id="IPR036444">
    <property type="entry name" value="PLipase_A2_dom_sf"/>
</dbReference>
<organism evidence="2 3">
    <name type="scientific">Oikopleura dioica</name>
    <name type="common">Tunicate</name>
    <dbReference type="NCBI Taxonomy" id="34765"/>
    <lineage>
        <taxon>Eukaryota</taxon>
        <taxon>Metazoa</taxon>
        <taxon>Chordata</taxon>
        <taxon>Tunicata</taxon>
        <taxon>Appendicularia</taxon>
        <taxon>Copelata</taxon>
        <taxon>Oikopleuridae</taxon>
        <taxon>Oikopleura</taxon>
    </lineage>
</organism>
<dbReference type="Proteomes" id="UP001158576">
    <property type="component" value="Chromosome 1"/>
</dbReference>
<dbReference type="EMBL" id="OU015566">
    <property type="protein sequence ID" value="CAG5108008.1"/>
    <property type="molecule type" value="Genomic_DNA"/>
</dbReference>
<accession>A0ABN7T147</accession>
<gene>
    <name evidence="2" type="ORF">OKIOD_LOCUS12359</name>
</gene>